<dbReference type="PANTHER" id="PTHR32322:SF2">
    <property type="entry name" value="EAMA DOMAIN-CONTAINING PROTEIN"/>
    <property type="match status" value="1"/>
</dbReference>
<keyword evidence="4 6" id="KW-1133">Transmembrane helix</keyword>
<feature type="domain" description="EamA" evidence="7">
    <location>
        <begin position="158"/>
        <end position="290"/>
    </location>
</feature>
<evidence type="ECO:0000259" key="7">
    <source>
        <dbReference type="Pfam" id="PF00892"/>
    </source>
</evidence>
<feature type="transmembrane region" description="Helical" evidence="6">
    <location>
        <begin position="45"/>
        <end position="66"/>
    </location>
</feature>
<dbReference type="Proteomes" id="UP001595962">
    <property type="component" value="Unassembled WGS sequence"/>
</dbReference>
<feature type="transmembrane region" description="Helical" evidence="6">
    <location>
        <begin position="187"/>
        <end position="209"/>
    </location>
</feature>
<feature type="transmembrane region" description="Helical" evidence="6">
    <location>
        <begin position="221"/>
        <end position="240"/>
    </location>
</feature>
<keyword evidence="5 6" id="KW-0472">Membrane</keyword>
<comment type="subcellular location">
    <subcellularLocation>
        <location evidence="1">Membrane</location>
        <topology evidence="1">Multi-pass membrane protein</topology>
    </subcellularLocation>
</comment>
<evidence type="ECO:0000256" key="1">
    <source>
        <dbReference type="ARBA" id="ARBA00004141"/>
    </source>
</evidence>
<dbReference type="SUPFAM" id="SSF103481">
    <property type="entry name" value="Multidrug resistance efflux transporter EmrE"/>
    <property type="match status" value="2"/>
</dbReference>
<evidence type="ECO:0000256" key="2">
    <source>
        <dbReference type="ARBA" id="ARBA00007362"/>
    </source>
</evidence>
<feature type="transmembrane region" description="Helical" evidence="6">
    <location>
        <begin position="20"/>
        <end position="39"/>
    </location>
</feature>
<organism evidence="8 9">
    <name type="scientific">Rheinheimera marina</name>
    <dbReference type="NCBI Taxonomy" id="1774958"/>
    <lineage>
        <taxon>Bacteria</taxon>
        <taxon>Pseudomonadati</taxon>
        <taxon>Pseudomonadota</taxon>
        <taxon>Gammaproteobacteria</taxon>
        <taxon>Chromatiales</taxon>
        <taxon>Chromatiaceae</taxon>
        <taxon>Rheinheimera</taxon>
    </lineage>
</organism>
<feature type="transmembrane region" description="Helical" evidence="6">
    <location>
        <begin position="131"/>
        <end position="150"/>
    </location>
</feature>
<evidence type="ECO:0000256" key="3">
    <source>
        <dbReference type="ARBA" id="ARBA00022692"/>
    </source>
</evidence>
<feature type="transmembrane region" description="Helical" evidence="6">
    <location>
        <begin position="78"/>
        <end position="99"/>
    </location>
</feature>
<evidence type="ECO:0000313" key="9">
    <source>
        <dbReference type="Proteomes" id="UP001595962"/>
    </source>
</evidence>
<evidence type="ECO:0000256" key="5">
    <source>
        <dbReference type="ARBA" id="ARBA00023136"/>
    </source>
</evidence>
<evidence type="ECO:0000256" key="4">
    <source>
        <dbReference type="ARBA" id="ARBA00022989"/>
    </source>
</evidence>
<dbReference type="RefSeq" id="WP_377332291.1">
    <property type="nucleotide sequence ID" value="NZ_JBHSGB010000005.1"/>
</dbReference>
<sequence>MSVQAQPQVVSREKMKGWCYGLAGMLMFSGGIPATRAAVLSLDPVFVGAARALIAAALALALLWLTRQPIPNRVQWKGLTGVLAGAVMGYPLLSALALQQMGANHGTLVSSVMPLFTAVFGAWLTRRWPRLGFWCCALTGTALVTGYALYSGDGRLHLADLYLLLACLLCGYSYAQGAVLAKELGSWQVICWALVMGIPLLLPLVWWYFPQELSAVSRSGWLGLAYLSIFSMFLGFFAWYKGLAMGGIAEVSQLQLLTPFVALFLAAVALHETVSAAQLMLAGAVVGCIALGRRFA</sequence>
<evidence type="ECO:0000256" key="6">
    <source>
        <dbReference type="SAM" id="Phobius"/>
    </source>
</evidence>
<comment type="caution">
    <text evidence="8">The sequence shown here is derived from an EMBL/GenBank/DDBJ whole genome shotgun (WGS) entry which is preliminary data.</text>
</comment>
<dbReference type="PANTHER" id="PTHR32322">
    <property type="entry name" value="INNER MEMBRANE TRANSPORTER"/>
    <property type="match status" value="1"/>
</dbReference>
<feature type="transmembrane region" description="Helical" evidence="6">
    <location>
        <begin position="276"/>
        <end position="292"/>
    </location>
</feature>
<dbReference type="EMBL" id="JBHSGB010000005">
    <property type="protein sequence ID" value="MFC4654407.1"/>
    <property type="molecule type" value="Genomic_DNA"/>
</dbReference>
<dbReference type="InterPro" id="IPR050638">
    <property type="entry name" value="AA-Vitamin_Transporters"/>
</dbReference>
<protein>
    <submittedName>
        <fullName evidence="8">DMT family transporter</fullName>
    </submittedName>
</protein>
<comment type="similarity">
    <text evidence="2">Belongs to the EamA transporter family.</text>
</comment>
<dbReference type="InterPro" id="IPR037185">
    <property type="entry name" value="EmrE-like"/>
</dbReference>
<name>A0ABV9JI86_9GAMM</name>
<feature type="transmembrane region" description="Helical" evidence="6">
    <location>
        <begin position="156"/>
        <end position="175"/>
    </location>
</feature>
<keyword evidence="9" id="KW-1185">Reference proteome</keyword>
<accession>A0ABV9JI86</accession>
<evidence type="ECO:0000313" key="8">
    <source>
        <dbReference type="EMBL" id="MFC4654407.1"/>
    </source>
</evidence>
<feature type="transmembrane region" description="Helical" evidence="6">
    <location>
        <begin position="252"/>
        <end position="270"/>
    </location>
</feature>
<feature type="transmembrane region" description="Helical" evidence="6">
    <location>
        <begin position="105"/>
        <end position="124"/>
    </location>
</feature>
<dbReference type="InterPro" id="IPR000620">
    <property type="entry name" value="EamA_dom"/>
</dbReference>
<gene>
    <name evidence="8" type="ORF">ACFO3I_05115</name>
</gene>
<keyword evidence="3 6" id="KW-0812">Transmembrane</keyword>
<feature type="domain" description="EamA" evidence="7">
    <location>
        <begin position="16"/>
        <end position="140"/>
    </location>
</feature>
<proteinExistence type="inferred from homology"/>
<reference evidence="9" key="1">
    <citation type="journal article" date="2019" name="Int. J. Syst. Evol. Microbiol.">
        <title>The Global Catalogue of Microorganisms (GCM) 10K type strain sequencing project: providing services to taxonomists for standard genome sequencing and annotation.</title>
        <authorList>
            <consortium name="The Broad Institute Genomics Platform"/>
            <consortium name="The Broad Institute Genome Sequencing Center for Infectious Disease"/>
            <person name="Wu L."/>
            <person name="Ma J."/>
        </authorList>
    </citation>
    <scope>NUCLEOTIDE SEQUENCE [LARGE SCALE GENOMIC DNA]</scope>
    <source>
        <strain evidence="9">DT28</strain>
    </source>
</reference>
<dbReference type="Pfam" id="PF00892">
    <property type="entry name" value="EamA"/>
    <property type="match status" value="2"/>
</dbReference>